<dbReference type="CDD" id="cd06588">
    <property type="entry name" value="PhnB_like"/>
    <property type="match status" value="1"/>
</dbReference>
<evidence type="ECO:0000259" key="1">
    <source>
        <dbReference type="Pfam" id="PF06983"/>
    </source>
</evidence>
<sequence>MTDTITAHLNFRGQARSALEFYRTVFGGDVTIATYADTHQADDPAQADAVAFGQLTSPTGLRLLAYDVQTAKPYDQGRNSFYLALHGDDPVATRYQWDRLIERGSVLTPLGPSAFAPLYGMLTDRYGVTWIVSAG</sequence>
<name>A0A916WPY7_9ACTN</name>
<reference evidence="2" key="2">
    <citation type="submission" date="2020-09" db="EMBL/GenBank/DDBJ databases">
        <authorList>
            <person name="Sun Q."/>
            <person name="Zhou Y."/>
        </authorList>
    </citation>
    <scope>NUCLEOTIDE SEQUENCE</scope>
    <source>
        <strain evidence="2">CGMCC 1.12827</strain>
    </source>
</reference>
<dbReference type="RefSeq" id="WP_188584936.1">
    <property type="nucleotide sequence ID" value="NZ_BMGC01000002.1"/>
</dbReference>
<dbReference type="PANTHER" id="PTHR33990">
    <property type="entry name" value="PROTEIN YJDN-RELATED"/>
    <property type="match status" value="1"/>
</dbReference>
<feature type="domain" description="PhnB-like" evidence="1">
    <location>
        <begin position="4"/>
        <end position="132"/>
    </location>
</feature>
<gene>
    <name evidence="2" type="ORF">GCM10011489_04360</name>
</gene>
<comment type="caution">
    <text evidence="2">The sequence shown here is derived from an EMBL/GenBank/DDBJ whole genome shotgun (WGS) entry which is preliminary data.</text>
</comment>
<proteinExistence type="predicted"/>
<reference evidence="2" key="1">
    <citation type="journal article" date="2014" name="Int. J. Syst. Evol. Microbiol.">
        <title>Complete genome sequence of Corynebacterium casei LMG S-19264T (=DSM 44701T), isolated from a smear-ripened cheese.</title>
        <authorList>
            <consortium name="US DOE Joint Genome Institute (JGI-PGF)"/>
            <person name="Walter F."/>
            <person name="Albersmeier A."/>
            <person name="Kalinowski J."/>
            <person name="Ruckert C."/>
        </authorList>
    </citation>
    <scope>NUCLEOTIDE SEQUENCE</scope>
    <source>
        <strain evidence="2">CGMCC 1.12827</strain>
    </source>
</reference>
<keyword evidence="3" id="KW-1185">Reference proteome</keyword>
<evidence type="ECO:0000313" key="2">
    <source>
        <dbReference type="EMBL" id="GGB19396.1"/>
    </source>
</evidence>
<dbReference type="Gene3D" id="3.10.180.10">
    <property type="entry name" value="2,3-Dihydroxybiphenyl 1,2-Dioxygenase, domain 1"/>
    <property type="match status" value="1"/>
</dbReference>
<dbReference type="SUPFAM" id="SSF54593">
    <property type="entry name" value="Glyoxalase/Bleomycin resistance protein/Dihydroxybiphenyl dioxygenase"/>
    <property type="match status" value="1"/>
</dbReference>
<dbReference type="EMBL" id="BMGC01000002">
    <property type="protein sequence ID" value="GGB19396.1"/>
    <property type="molecule type" value="Genomic_DNA"/>
</dbReference>
<dbReference type="InterPro" id="IPR028973">
    <property type="entry name" value="PhnB-like"/>
</dbReference>
<dbReference type="PANTHER" id="PTHR33990:SF1">
    <property type="entry name" value="PROTEIN YJDN"/>
    <property type="match status" value="1"/>
</dbReference>
<dbReference type="Pfam" id="PF06983">
    <property type="entry name" value="3-dmu-9_3-mt"/>
    <property type="match status" value="1"/>
</dbReference>
<evidence type="ECO:0000313" key="3">
    <source>
        <dbReference type="Proteomes" id="UP000621454"/>
    </source>
</evidence>
<dbReference type="InterPro" id="IPR029068">
    <property type="entry name" value="Glyas_Bleomycin-R_OHBP_Dase"/>
</dbReference>
<organism evidence="2 3">
    <name type="scientific">Gordonia jinhuaensis</name>
    <dbReference type="NCBI Taxonomy" id="1517702"/>
    <lineage>
        <taxon>Bacteria</taxon>
        <taxon>Bacillati</taxon>
        <taxon>Actinomycetota</taxon>
        <taxon>Actinomycetes</taxon>
        <taxon>Mycobacteriales</taxon>
        <taxon>Gordoniaceae</taxon>
        <taxon>Gordonia</taxon>
    </lineage>
</organism>
<dbReference type="Proteomes" id="UP000621454">
    <property type="component" value="Unassembled WGS sequence"/>
</dbReference>
<dbReference type="AlphaFoldDB" id="A0A916WPY7"/>
<accession>A0A916WPY7</accession>
<protein>
    <submittedName>
        <fullName evidence="2">VOC family protein</fullName>
    </submittedName>
</protein>